<dbReference type="PANTHER" id="PTHR14024:SF48">
    <property type="entry name" value="PERILIPIN 6"/>
    <property type="match status" value="1"/>
</dbReference>
<dbReference type="RefSeq" id="XP_019896303.2">
    <property type="nucleotide sequence ID" value="XM_020040744.3"/>
</dbReference>
<evidence type="ECO:0000313" key="5">
    <source>
        <dbReference type="Ensembl" id="ENSELUP00000007015.2"/>
    </source>
</evidence>
<evidence type="ECO:0000313" key="6">
    <source>
        <dbReference type="Proteomes" id="UP000265140"/>
    </source>
</evidence>
<name>A0A3P8XTH3_ESOLU</name>
<organism evidence="5 6">
    <name type="scientific">Esox lucius</name>
    <name type="common">Northern pike</name>
    <dbReference type="NCBI Taxonomy" id="8010"/>
    <lineage>
        <taxon>Eukaryota</taxon>
        <taxon>Metazoa</taxon>
        <taxon>Chordata</taxon>
        <taxon>Craniata</taxon>
        <taxon>Vertebrata</taxon>
        <taxon>Euteleostomi</taxon>
        <taxon>Actinopterygii</taxon>
        <taxon>Neopterygii</taxon>
        <taxon>Teleostei</taxon>
        <taxon>Protacanthopterygii</taxon>
        <taxon>Esociformes</taxon>
        <taxon>Esocidae</taxon>
        <taxon>Esox</taxon>
    </lineage>
</organism>
<sequence>MSYRNTYYIETNAVRRVAHLPLFDSALRSVVSVYTEIKGRYPLLAVVGGVAEIGVRSVSQAAILRAAPILLSLEPQMEVVNDYACLGLDQLEKTFPVLHQSTEEVMGHLKDAFFLTLDDVQVRVNDELDGMQERLGRLTNTTWYYLLALQESQLGQMATTGLDNVLTFSEEAMEKYLPLPPSLRLEWERRFRQYEDEDGDDEPRLWTRFRGLLLCLSLQLYHRLLKLRDRLEWAMAMLQDAADRVGLTRLLEVVGSMLQRLQLLYMSQVFRLKALSRLALDQLKTKAQVLAELGPVKQVLGLPAQVQQVVADLQELGKILFQLLVNSTPLYNMIQQPSDQEVEEFITQQESMSSDSICHNSANSPFLKAMDGRPHRRKSSYAQEPDNQPPFQQGSETQEDQPAYVEFDITVSHPDQNSTEGSEPNLETTEHQCPDQDSHEAGEYKVETAEELNPNQDLGEDGEPNVESVEEVNPDQDVGEADEHKAESVEDLNFDQDSDEAVEHKLEAVKDPSPDQDLGEASKHKDETVSDLSPDQDSEEAGEEKMGNVEDLSCDQESDKTFEHRFEPVEDLSHDQDSKEATEHNIETVELLSCDQESDEAGEHKVETVEDLSHDQESDEAGEQQVETVQDLSHDQKSDEASEQQVETVEGMSHDQESGEVSEQQVETVEGMRHDQESDEVGEHKVETVQDISHDQKSDEAGEHKVESVEDLSPNRESGEASKQNAETIEVLSRDQESDEAGKNKIETVQDLSPDQESDEAGEHKVESVEGLSNYQELDEASEPNVETAKVLSHDQESDETVEHKIETIDDMSNDQESDEAGEQEVETVEGLSHDQDSDEASEHKVETTEYYLDADRRDESPPRRKSPSSHSHRSSSSAGNPDQSPSRQGSLTPDNLPLSHLDLPSTSSMHRHSAADVLPGSILQYHGSDSEQPSDGTVLPTLEITENHTDSRDESQSRRLSLPVRSRRGSSSSNNLSNSRRGSQVKNNQPLSVEFDNLDVPSTSPQRRRSSAENILLNPVQHLTSEPSSDDTVIPEVKNTETPDAIDETPPRRKSLSTQSRRRSSSADYPPAPEPTPVNSTNGSRGNQMHDALEIDTQALPSTSVEHRHPSIVDVLLDPILQ</sequence>
<evidence type="ECO:0008006" key="7">
    <source>
        <dbReference type="Google" id="ProtNLM"/>
    </source>
</evidence>
<reference evidence="5" key="3">
    <citation type="submission" date="2025-08" db="UniProtKB">
        <authorList>
            <consortium name="Ensembl"/>
        </authorList>
    </citation>
    <scope>IDENTIFICATION</scope>
</reference>
<feature type="compositionally biased region" description="Basic and acidic residues" evidence="4">
    <location>
        <begin position="557"/>
        <end position="587"/>
    </location>
</feature>
<feature type="compositionally biased region" description="Basic and acidic residues" evidence="4">
    <location>
        <begin position="428"/>
        <end position="448"/>
    </location>
</feature>
<evidence type="ECO:0000256" key="1">
    <source>
        <dbReference type="ARBA" id="ARBA00004502"/>
    </source>
</evidence>
<feature type="region of interest" description="Disordered" evidence="4">
    <location>
        <begin position="348"/>
        <end position="400"/>
    </location>
</feature>
<feature type="compositionally biased region" description="Polar residues" evidence="4">
    <location>
        <begin position="413"/>
        <end position="427"/>
    </location>
</feature>
<feature type="compositionally biased region" description="Polar residues" evidence="4">
    <location>
        <begin position="1022"/>
        <end position="1032"/>
    </location>
</feature>
<reference evidence="6" key="1">
    <citation type="journal article" date="2014" name="PLoS ONE">
        <title>The genome and linkage map of the northern pike (Esox lucius): conserved synteny revealed between the salmonid sister group and the Neoteleostei.</title>
        <authorList>
            <person name="Rondeau E.B."/>
            <person name="Minkley D.R."/>
            <person name="Leong J.S."/>
            <person name="Messmer A.M."/>
            <person name="Jantzen J.R."/>
            <person name="von Schalburg K.R."/>
            <person name="Lemon C."/>
            <person name="Bird N.H."/>
            <person name="Koop B.F."/>
        </authorList>
    </citation>
    <scope>NUCLEOTIDE SEQUENCE</scope>
</reference>
<dbReference type="Bgee" id="ENSELUG00000007840">
    <property type="expression patterns" value="Expressed in nose and 4 other cell types or tissues"/>
</dbReference>
<dbReference type="Ensembl" id="ENSELUT00000007947.3">
    <property type="protein sequence ID" value="ENSELUP00000007015.2"/>
    <property type="gene ID" value="ENSELUG00000007840.3"/>
</dbReference>
<feature type="compositionally biased region" description="Low complexity" evidence="4">
    <location>
        <begin position="659"/>
        <end position="669"/>
    </location>
</feature>
<feature type="compositionally biased region" description="Basic and acidic residues" evidence="4">
    <location>
        <begin position="670"/>
        <end position="720"/>
    </location>
</feature>
<keyword evidence="3" id="KW-0551">Lipid droplet</keyword>
<dbReference type="InParanoid" id="A0A3P8XTH3"/>
<evidence type="ECO:0000256" key="3">
    <source>
        <dbReference type="ARBA" id="ARBA00022677"/>
    </source>
</evidence>
<dbReference type="GO" id="GO:0019915">
    <property type="term" value="P:lipid storage"/>
    <property type="evidence" value="ECO:0007669"/>
    <property type="project" value="TreeGrafter"/>
</dbReference>
<dbReference type="GeneID" id="105028478"/>
<accession>A0A3P8XTH3</accession>
<dbReference type="PANTHER" id="PTHR14024">
    <property type="entry name" value="PERILIPIN"/>
    <property type="match status" value="1"/>
</dbReference>
<feature type="compositionally biased region" description="Polar residues" evidence="4">
    <location>
        <begin position="879"/>
        <end position="894"/>
    </location>
</feature>
<dbReference type="CTD" id="794783"/>
<feature type="compositionally biased region" description="Basic and acidic residues" evidence="4">
    <location>
        <begin position="501"/>
        <end position="513"/>
    </location>
</feature>
<feature type="compositionally biased region" description="Basic residues" evidence="4">
    <location>
        <begin position="864"/>
        <end position="874"/>
    </location>
</feature>
<dbReference type="AlphaFoldDB" id="A0A3P8XTH3"/>
<dbReference type="GO" id="GO:0005811">
    <property type="term" value="C:lipid droplet"/>
    <property type="evidence" value="ECO:0007669"/>
    <property type="project" value="UniProtKB-SubCell"/>
</dbReference>
<feature type="compositionally biased region" description="Low complexity" evidence="4">
    <location>
        <begin position="959"/>
        <end position="983"/>
    </location>
</feature>
<proteinExistence type="inferred from homology"/>
<feature type="compositionally biased region" description="Polar residues" evidence="4">
    <location>
        <begin position="1078"/>
        <end position="1088"/>
    </location>
</feature>
<feature type="compositionally biased region" description="Basic and acidic residues" evidence="4">
    <location>
        <begin position="792"/>
        <end position="808"/>
    </location>
</feature>
<feature type="compositionally biased region" description="Acidic residues" evidence="4">
    <location>
        <begin position="489"/>
        <end position="500"/>
    </location>
</feature>
<feature type="compositionally biased region" description="Basic residues" evidence="4">
    <location>
        <begin position="1053"/>
        <end position="1065"/>
    </location>
</feature>
<evidence type="ECO:0000256" key="2">
    <source>
        <dbReference type="ARBA" id="ARBA00006311"/>
    </source>
</evidence>
<keyword evidence="6" id="KW-1185">Reference proteome</keyword>
<comment type="similarity">
    <text evidence="2">Belongs to the perilipin family.</text>
</comment>
<dbReference type="RefSeq" id="XP_019896302.2">
    <property type="nucleotide sequence ID" value="XM_020040743.3"/>
</dbReference>
<dbReference type="RefSeq" id="XP_010899549.2">
    <property type="nucleotide sequence ID" value="XM_010901247.4"/>
</dbReference>
<reference evidence="5" key="2">
    <citation type="submission" date="2020-02" db="EMBL/GenBank/DDBJ databases">
        <title>Esox lucius (northern pike) genome, fEsoLuc1, primary haplotype.</title>
        <authorList>
            <person name="Myers G."/>
            <person name="Karagic N."/>
            <person name="Meyer A."/>
            <person name="Pippel M."/>
            <person name="Reichard M."/>
            <person name="Winkler S."/>
            <person name="Tracey A."/>
            <person name="Sims Y."/>
            <person name="Howe K."/>
            <person name="Rhie A."/>
            <person name="Formenti G."/>
            <person name="Durbin R."/>
            <person name="Fedrigo O."/>
            <person name="Jarvis E.D."/>
        </authorList>
    </citation>
    <scope>NUCLEOTIDE SEQUENCE [LARGE SCALE GENOMIC DNA]</scope>
</reference>
<dbReference type="OMA" id="SICHNSA"/>
<feature type="compositionally biased region" description="Basic and acidic residues" evidence="4">
    <location>
        <begin position="601"/>
        <end position="616"/>
    </location>
</feature>
<feature type="compositionally biased region" description="Polar residues" evidence="4">
    <location>
        <begin position="380"/>
        <end position="396"/>
    </location>
</feature>
<dbReference type="GO" id="GO:0010890">
    <property type="term" value="P:positive regulation of triglyceride storage"/>
    <property type="evidence" value="ECO:0007669"/>
    <property type="project" value="TreeGrafter"/>
</dbReference>
<dbReference type="KEGG" id="els:105028478"/>
<protein>
    <recommendedName>
        <fullName evidence="7">Perilipin 6</fullName>
    </recommendedName>
</protein>
<dbReference type="GeneTree" id="ENSGT00950000182920"/>
<dbReference type="Pfam" id="PF03036">
    <property type="entry name" value="Perilipin"/>
    <property type="match status" value="1"/>
</dbReference>
<feature type="compositionally biased region" description="Basic and acidic residues" evidence="4">
    <location>
        <begin position="946"/>
        <end position="958"/>
    </location>
</feature>
<dbReference type="InterPro" id="IPR004279">
    <property type="entry name" value="Perilipin"/>
</dbReference>
<feature type="compositionally biased region" description="Basic and acidic residues" evidence="4">
    <location>
        <begin position="832"/>
        <end position="863"/>
    </location>
</feature>
<dbReference type="GO" id="GO:0005829">
    <property type="term" value="C:cytosol"/>
    <property type="evidence" value="ECO:0007669"/>
    <property type="project" value="TreeGrafter"/>
</dbReference>
<dbReference type="OrthoDB" id="376826at2759"/>
<reference evidence="5" key="4">
    <citation type="submission" date="2025-09" db="UniProtKB">
        <authorList>
            <consortium name="Ensembl"/>
        </authorList>
    </citation>
    <scope>IDENTIFICATION</scope>
</reference>
<evidence type="ECO:0000256" key="4">
    <source>
        <dbReference type="SAM" id="MobiDB-lite"/>
    </source>
</evidence>
<feature type="compositionally biased region" description="Basic and acidic residues" evidence="4">
    <location>
        <begin position="732"/>
        <end position="748"/>
    </location>
</feature>
<feature type="compositionally biased region" description="Acidic residues" evidence="4">
    <location>
        <begin position="809"/>
        <end position="828"/>
    </location>
</feature>
<feature type="compositionally biased region" description="Acidic residues" evidence="4">
    <location>
        <begin position="458"/>
        <end position="480"/>
    </location>
</feature>
<comment type="subcellular location">
    <subcellularLocation>
        <location evidence="1">Lipid droplet</location>
    </subcellularLocation>
</comment>
<feature type="region of interest" description="Disordered" evidence="4">
    <location>
        <begin position="413"/>
        <end position="1107"/>
    </location>
</feature>
<dbReference type="Proteomes" id="UP000265140">
    <property type="component" value="Chromosome 20"/>
</dbReference>
<feature type="compositionally biased region" description="Polar residues" evidence="4">
    <location>
        <begin position="348"/>
        <end position="364"/>
    </location>
</feature>